<feature type="compositionally biased region" description="Basic and acidic residues" evidence="1">
    <location>
        <begin position="204"/>
        <end position="213"/>
    </location>
</feature>
<sequence>MRVACIGRHREEFGVQPICDALRGTDAEIAPSTYCAAVRRSGSARAARDRDLPRRSPRSMPTTTVSTAPARCTPRSCGTGGRWLVARDRDLPRRSPRSMPTTTVSTAPARCTPRSCGTGGRWLVARDPGDQPGAFGVRLPVRSLPENPTVAAPAAELTAGCDHDPFDVLLPLRPGGSGPGVFCLHPGCRYRVGLLGPAAAHPGRPPDLRDPGARARPRRGTALLRPRDGRRLPRPDSQCPAVRSLSPGGPVPRRNPRAHDRHPAPGGGRAGRAAGRAGHRPGHPLRGGTRVSRTTNRTCRPRYWTSAAGQGTATRLSRWCTSR</sequence>
<dbReference type="EMBL" id="MK370905">
    <property type="protein sequence ID" value="QBG38786.1"/>
    <property type="molecule type" value="Genomic_DNA"/>
</dbReference>
<evidence type="ECO:0000313" key="2">
    <source>
        <dbReference type="EMBL" id="QBG38786.1"/>
    </source>
</evidence>
<dbReference type="Gene3D" id="3.40.50.1820">
    <property type="entry name" value="alpha/beta hydrolase"/>
    <property type="match status" value="1"/>
</dbReference>
<evidence type="ECO:0000256" key="1">
    <source>
        <dbReference type="SAM" id="MobiDB-lite"/>
    </source>
</evidence>
<dbReference type="InterPro" id="IPR029058">
    <property type="entry name" value="AB_hydrolase_fold"/>
</dbReference>
<feature type="region of interest" description="Disordered" evidence="1">
    <location>
        <begin position="45"/>
        <end position="71"/>
    </location>
</feature>
<reference evidence="2" key="1">
    <citation type="journal article" date="2019" name="Org. Lett.">
        <title>Genome Mining of Streptomyces atratus SCSIO ZH16: Discovery of Atratumycin and Identification of Its Biosynthetic Gene Cluster.</title>
        <authorList>
            <person name="Sun C."/>
            <person name="Yang Z."/>
            <person name="Zhang C."/>
            <person name="Liu Z."/>
            <person name="He J."/>
            <person name="Liu Q."/>
            <person name="Zhang T."/>
            <person name="Ju J."/>
            <person name="Ma J."/>
        </authorList>
    </citation>
    <scope>NUCLEOTIDE SEQUENCE</scope>
    <source>
        <strain evidence="2">SCSIO Zh16</strain>
    </source>
</reference>
<dbReference type="AlphaFoldDB" id="A0A411PQL7"/>
<accession>A0A411PQL7</accession>
<feature type="region of interest" description="Disordered" evidence="1">
    <location>
        <begin position="197"/>
        <end position="323"/>
    </location>
</feature>
<feature type="compositionally biased region" description="Polar residues" evidence="1">
    <location>
        <begin position="307"/>
        <end position="323"/>
    </location>
</feature>
<organism evidence="2">
    <name type="scientific">Streptomyces atratus</name>
    <dbReference type="NCBI Taxonomy" id="1893"/>
    <lineage>
        <taxon>Bacteria</taxon>
        <taxon>Bacillati</taxon>
        <taxon>Actinomycetota</taxon>
        <taxon>Actinomycetes</taxon>
        <taxon>Kitasatosporales</taxon>
        <taxon>Streptomycetaceae</taxon>
        <taxon>Streptomyces</taxon>
    </lineage>
</organism>
<name>A0A411PQL7_STRAR</name>
<feature type="compositionally biased region" description="Basic and acidic residues" evidence="1">
    <location>
        <begin position="225"/>
        <end position="234"/>
    </location>
</feature>
<proteinExistence type="predicted"/>
<protein>
    <submittedName>
        <fullName evidence="2">Atr25</fullName>
    </submittedName>
</protein>